<keyword evidence="3" id="KW-1185">Reference proteome</keyword>
<evidence type="ECO:0000256" key="1">
    <source>
        <dbReference type="SAM" id="MobiDB-lite"/>
    </source>
</evidence>
<name>A0A6G0YCI4_APHCR</name>
<comment type="caution">
    <text evidence="2">The sequence shown here is derived from an EMBL/GenBank/DDBJ whole genome shotgun (WGS) entry which is preliminary data.</text>
</comment>
<accession>A0A6G0YCI4</accession>
<organism evidence="2 3">
    <name type="scientific">Aphis craccivora</name>
    <name type="common">Cowpea aphid</name>
    <dbReference type="NCBI Taxonomy" id="307492"/>
    <lineage>
        <taxon>Eukaryota</taxon>
        <taxon>Metazoa</taxon>
        <taxon>Ecdysozoa</taxon>
        <taxon>Arthropoda</taxon>
        <taxon>Hexapoda</taxon>
        <taxon>Insecta</taxon>
        <taxon>Pterygota</taxon>
        <taxon>Neoptera</taxon>
        <taxon>Paraneoptera</taxon>
        <taxon>Hemiptera</taxon>
        <taxon>Sternorrhyncha</taxon>
        <taxon>Aphidomorpha</taxon>
        <taxon>Aphidoidea</taxon>
        <taxon>Aphididae</taxon>
        <taxon>Aphidini</taxon>
        <taxon>Aphis</taxon>
        <taxon>Aphis</taxon>
    </lineage>
</organism>
<evidence type="ECO:0000313" key="2">
    <source>
        <dbReference type="EMBL" id="KAF0753084.1"/>
    </source>
</evidence>
<sequence>MTCPKRGATRDRGSNWRRCASQLLTP</sequence>
<dbReference type="Proteomes" id="UP000478052">
    <property type="component" value="Unassembled WGS sequence"/>
</dbReference>
<dbReference type="AlphaFoldDB" id="A0A6G0YCI4"/>
<feature type="region of interest" description="Disordered" evidence="1">
    <location>
        <begin position="1"/>
        <end position="26"/>
    </location>
</feature>
<reference evidence="2 3" key="1">
    <citation type="submission" date="2019-08" db="EMBL/GenBank/DDBJ databases">
        <title>Whole genome of Aphis craccivora.</title>
        <authorList>
            <person name="Voronova N.V."/>
            <person name="Shulinski R.S."/>
            <person name="Bandarenka Y.V."/>
            <person name="Zhorov D.G."/>
            <person name="Warner D."/>
        </authorList>
    </citation>
    <scope>NUCLEOTIDE SEQUENCE [LARGE SCALE GENOMIC DNA]</scope>
    <source>
        <strain evidence="2">180601</strain>
        <tissue evidence="2">Whole Body</tissue>
    </source>
</reference>
<proteinExistence type="predicted"/>
<gene>
    <name evidence="2" type="ORF">FWK35_00018322</name>
</gene>
<evidence type="ECO:0000313" key="3">
    <source>
        <dbReference type="Proteomes" id="UP000478052"/>
    </source>
</evidence>
<dbReference type="EMBL" id="VUJU01004842">
    <property type="protein sequence ID" value="KAF0753084.1"/>
    <property type="molecule type" value="Genomic_DNA"/>
</dbReference>
<protein>
    <submittedName>
        <fullName evidence="2">Uncharacterized protein</fullName>
    </submittedName>
</protein>